<gene>
    <name evidence="1" type="ORF">M0813_09147</name>
</gene>
<sequence length="420" mass="49581">MCEKNKNKEKEIFEKVQKEKEKEVQIKRRLNNQKKGKRYREKTKRIAFKNNFHHCCQLELLNEEENKLSIFNPSNMMDNNCVSKMDLKVVSSIFLSGLGYAEYMRLFSMLFVEKSLMCSNTFYAIQRSYIIPSIEEIWKQHQKTLLQNMQQTLQVYVDGRWSRPQRQKGSAEYLTEVLIDSKTHLVLGIETLCKDEKESGKGNEEAQCLLKMLESSPIKDVQIDEIICDENKSVKKRIKESDLPLKISLCIGHKANAIRKRWNTKCTAQKYLSPNQLTKQGKKRKRPLYIYTHRHLLTLSKKIESHFKVFCCLANNAEEFLKIWVNFSKHHFGQHGNCLQLCKSNCLEKKKKEPLLKTYLDFLKCHNIQMKIYHEIIKNNIANFLSKRQTSIVESFNSTLNIWCPKKNILKRKFTKPELI</sequence>
<evidence type="ECO:0000313" key="2">
    <source>
        <dbReference type="Proteomes" id="UP001150062"/>
    </source>
</evidence>
<dbReference type="EMBL" id="JAOAOG010000329">
    <property type="protein sequence ID" value="KAJ6228318.1"/>
    <property type="molecule type" value="Genomic_DNA"/>
</dbReference>
<dbReference type="Proteomes" id="UP001150062">
    <property type="component" value="Unassembled WGS sequence"/>
</dbReference>
<proteinExistence type="predicted"/>
<keyword evidence="2" id="KW-1185">Reference proteome</keyword>
<dbReference type="PANTHER" id="PTHR31751">
    <property type="entry name" value="SI:CH211-108C17.2-RELATED-RELATED"/>
    <property type="match status" value="1"/>
</dbReference>
<protein>
    <recommendedName>
        <fullName evidence="3">MULE transposase domain-containing protein</fullName>
    </recommendedName>
</protein>
<accession>A0ABQ8X9N0</accession>
<evidence type="ECO:0008006" key="3">
    <source>
        <dbReference type="Google" id="ProtNLM"/>
    </source>
</evidence>
<reference evidence="1" key="1">
    <citation type="submission" date="2022-08" db="EMBL/GenBank/DDBJ databases">
        <title>Novel sulfate-reducing endosymbionts in the free-living metamonad Anaeramoeba.</title>
        <authorList>
            <person name="Jerlstrom-Hultqvist J."/>
            <person name="Cepicka I."/>
            <person name="Gallot-Lavallee L."/>
            <person name="Salas-Leiva D."/>
            <person name="Curtis B.A."/>
            <person name="Zahonova K."/>
            <person name="Pipaliya S."/>
            <person name="Dacks J."/>
            <person name="Roger A.J."/>
        </authorList>
    </citation>
    <scope>NUCLEOTIDE SEQUENCE</scope>
    <source>
        <strain evidence="1">Schooner1</strain>
    </source>
</reference>
<name>A0ABQ8X9N0_9EUKA</name>
<organism evidence="1 2">
    <name type="scientific">Anaeramoeba flamelloides</name>
    <dbReference type="NCBI Taxonomy" id="1746091"/>
    <lineage>
        <taxon>Eukaryota</taxon>
        <taxon>Metamonada</taxon>
        <taxon>Anaeramoebidae</taxon>
        <taxon>Anaeramoeba</taxon>
    </lineage>
</organism>
<evidence type="ECO:0000313" key="1">
    <source>
        <dbReference type="EMBL" id="KAJ6228318.1"/>
    </source>
</evidence>
<dbReference type="PANTHER" id="PTHR31751:SF7">
    <property type="entry name" value="THAP-TYPE DOMAIN-CONTAINING PROTEIN"/>
    <property type="match status" value="1"/>
</dbReference>
<comment type="caution">
    <text evidence="1">The sequence shown here is derived from an EMBL/GenBank/DDBJ whole genome shotgun (WGS) entry which is preliminary data.</text>
</comment>